<organism evidence="2">
    <name type="scientific">marine sediment metagenome</name>
    <dbReference type="NCBI Taxonomy" id="412755"/>
    <lineage>
        <taxon>unclassified sequences</taxon>
        <taxon>metagenomes</taxon>
        <taxon>ecological metagenomes</taxon>
    </lineage>
</organism>
<dbReference type="EMBL" id="LAZR01028288">
    <property type="protein sequence ID" value="KKL63072.1"/>
    <property type="molecule type" value="Genomic_DNA"/>
</dbReference>
<dbReference type="Pfam" id="PF03796">
    <property type="entry name" value="DnaB_C"/>
    <property type="match status" value="2"/>
</dbReference>
<dbReference type="SUPFAM" id="SSF52540">
    <property type="entry name" value="P-loop containing nucleoside triphosphate hydrolases"/>
    <property type="match status" value="1"/>
</dbReference>
<dbReference type="Gene3D" id="3.40.50.300">
    <property type="entry name" value="P-loop containing nucleotide triphosphate hydrolases"/>
    <property type="match status" value="2"/>
</dbReference>
<comment type="caution">
    <text evidence="2">The sequence shown here is derived from an EMBL/GenBank/DDBJ whole genome shotgun (WGS) entry which is preliminary data.</text>
</comment>
<dbReference type="InterPro" id="IPR007694">
    <property type="entry name" value="DNA_helicase_DnaB-like_C"/>
</dbReference>
<dbReference type="AlphaFoldDB" id="A0A0F9GIS1"/>
<dbReference type="GO" id="GO:0005829">
    <property type="term" value="C:cytosol"/>
    <property type="evidence" value="ECO:0007669"/>
    <property type="project" value="TreeGrafter"/>
</dbReference>
<proteinExistence type="predicted"/>
<dbReference type="InterPro" id="IPR027417">
    <property type="entry name" value="P-loop_NTPase"/>
</dbReference>
<dbReference type="GO" id="GO:0006260">
    <property type="term" value="P:DNA replication"/>
    <property type="evidence" value="ECO:0007669"/>
    <property type="project" value="InterPro"/>
</dbReference>
<protein>
    <recommendedName>
        <fullName evidence="1">SF4 helicase domain-containing protein</fullName>
    </recommendedName>
</protein>
<evidence type="ECO:0000259" key="1">
    <source>
        <dbReference type="PROSITE" id="PS51199"/>
    </source>
</evidence>
<sequence>MSLTMVEGIREEGDAIISSIMMERYLSKEKESFINIRSNIPDLDKAVDGFREGEVIVISGPTKNGKTLLAQSLTKQFAKQNYHSLWFSFEVPTKQFLSQFIDLPLFYIPMILKPNSMEWLEKMAKKSFKEYQTRVIFIDHLHYLFDLARTKNPSIEIGTIIRRLKTLAVQNNFIVFLLCHTKKASGAGNNLTFESIRDSSFVSQESDCVLLIRRDMKNPENHQAVLKVEFHRRTGVLNKKILLQKLKGYLVQLSDQEV</sequence>
<dbReference type="GO" id="GO:0005524">
    <property type="term" value="F:ATP binding"/>
    <property type="evidence" value="ECO:0007669"/>
    <property type="project" value="InterPro"/>
</dbReference>
<gene>
    <name evidence="2" type="ORF">LCGC14_2178750</name>
</gene>
<dbReference type="PROSITE" id="PS51199">
    <property type="entry name" value="SF4_HELICASE"/>
    <property type="match status" value="1"/>
</dbReference>
<dbReference type="PANTHER" id="PTHR30153:SF2">
    <property type="entry name" value="REPLICATIVE DNA HELICASE"/>
    <property type="match status" value="1"/>
</dbReference>
<dbReference type="PANTHER" id="PTHR30153">
    <property type="entry name" value="REPLICATIVE DNA HELICASE DNAB"/>
    <property type="match status" value="1"/>
</dbReference>
<accession>A0A0F9GIS1</accession>
<dbReference type="GO" id="GO:0003678">
    <property type="term" value="F:DNA helicase activity"/>
    <property type="evidence" value="ECO:0007669"/>
    <property type="project" value="InterPro"/>
</dbReference>
<name>A0A0F9GIS1_9ZZZZ</name>
<feature type="domain" description="SF4 helicase" evidence="1">
    <location>
        <begin position="29"/>
        <end position="257"/>
    </location>
</feature>
<evidence type="ECO:0000313" key="2">
    <source>
        <dbReference type="EMBL" id="KKL63072.1"/>
    </source>
</evidence>
<reference evidence="2" key="1">
    <citation type="journal article" date="2015" name="Nature">
        <title>Complex archaea that bridge the gap between prokaryotes and eukaryotes.</title>
        <authorList>
            <person name="Spang A."/>
            <person name="Saw J.H."/>
            <person name="Jorgensen S.L."/>
            <person name="Zaremba-Niedzwiedzka K."/>
            <person name="Martijn J."/>
            <person name="Lind A.E."/>
            <person name="van Eijk R."/>
            <person name="Schleper C."/>
            <person name="Guy L."/>
            <person name="Ettema T.J."/>
        </authorList>
    </citation>
    <scope>NUCLEOTIDE SEQUENCE</scope>
</reference>